<dbReference type="InterPro" id="IPR027417">
    <property type="entry name" value="P-loop_NTPase"/>
</dbReference>
<feature type="binding site" evidence="3">
    <location>
        <begin position="459"/>
        <end position="466"/>
    </location>
    <ligand>
        <name>ATP</name>
        <dbReference type="ChEBI" id="CHEBI:30616"/>
    </ligand>
</feature>
<dbReference type="EMBL" id="CAIX01000024">
    <property type="protein sequence ID" value="CCI41750.1"/>
    <property type="molecule type" value="Genomic_DNA"/>
</dbReference>
<proteinExistence type="inferred from homology"/>
<evidence type="ECO:0000256" key="6">
    <source>
        <dbReference type="SAM" id="MobiDB-lite"/>
    </source>
</evidence>
<keyword evidence="4" id="KW-0493">Microtubule</keyword>
<feature type="region of interest" description="Disordered" evidence="6">
    <location>
        <begin position="762"/>
        <end position="862"/>
    </location>
</feature>
<name>A0A024G607_9STRA</name>
<keyword evidence="2 3" id="KW-0067">ATP-binding</keyword>
<feature type="coiled-coil region" evidence="5">
    <location>
        <begin position="251"/>
        <end position="348"/>
    </location>
</feature>
<evidence type="ECO:0000313" key="8">
    <source>
        <dbReference type="EMBL" id="CCI41750.1"/>
    </source>
</evidence>
<gene>
    <name evidence="8" type="ORF">BN9_025340</name>
</gene>
<evidence type="ECO:0000256" key="4">
    <source>
        <dbReference type="RuleBase" id="RU000394"/>
    </source>
</evidence>
<dbReference type="PANTHER" id="PTHR47972:SF28">
    <property type="entry name" value="KINESIN-LIKE PROTEIN KLP-3"/>
    <property type="match status" value="1"/>
</dbReference>
<evidence type="ECO:0000256" key="1">
    <source>
        <dbReference type="ARBA" id="ARBA00022741"/>
    </source>
</evidence>
<keyword evidence="5" id="KW-0175">Coiled coil</keyword>
<dbReference type="GO" id="GO:0005874">
    <property type="term" value="C:microtubule"/>
    <property type="evidence" value="ECO:0007669"/>
    <property type="project" value="UniProtKB-KW"/>
</dbReference>
<dbReference type="GO" id="GO:0008017">
    <property type="term" value="F:microtubule binding"/>
    <property type="evidence" value="ECO:0007669"/>
    <property type="project" value="InterPro"/>
</dbReference>
<dbReference type="Pfam" id="PF00225">
    <property type="entry name" value="Kinesin"/>
    <property type="match status" value="1"/>
</dbReference>
<keyword evidence="3 4" id="KW-0505">Motor protein</keyword>
<dbReference type="PRINTS" id="PR00380">
    <property type="entry name" value="KINESINHEAVY"/>
</dbReference>
<dbReference type="InParanoid" id="A0A024G607"/>
<dbReference type="GO" id="GO:0003777">
    <property type="term" value="F:microtubule motor activity"/>
    <property type="evidence" value="ECO:0007669"/>
    <property type="project" value="InterPro"/>
</dbReference>
<organism evidence="8 9">
    <name type="scientific">Albugo candida</name>
    <dbReference type="NCBI Taxonomy" id="65357"/>
    <lineage>
        <taxon>Eukaryota</taxon>
        <taxon>Sar</taxon>
        <taxon>Stramenopiles</taxon>
        <taxon>Oomycota</taxon>
        <taxon>Peronosporomycetes</taxon>
        <taxon>Albuginales</taxon>
        <taxon>Albuginaceae</taxon>
        <taxon>Albugo</taxon>
    </lineage>
</organism>
<dbReference type="InterPro" id="IPR036961">
    <property type="entry name" value="Kinesin_motor_dom_sf"/>
</dbReference>
<dbReference type="InterPro" id="IPR019821">
    <property type="entry name" value="Kinesin_motor_CS"/>
</dbReference>
<dbReference type="GO" id="GO:0005524">
    <property type="term" value="F:ATP binding"/>
    <property type="evidence" value="ECO:0007669"/>
    <property type="project" value="UniProtKB-UniRule"/>
</dbReference>
<evidence type="ECO:0000313" key="9">
    <source>
        <dbReference type="Proteomes" id="UP000053237"/>
    </source>
</evidence>
<dbReference type="SMART" id="SM00129">
    <property type="entry name" value="KISc"/>
    <property type="match status" value="1"/>
</dbReference>
<evidence type="ECO:0000259" key="7">
    <source>
        <dbReference type="PROSITE" id="PS50067"/>
    </source>
</evidence>
<dbReference type="OrthoDB" id="3176171at2759"/>
<comment type="similarity">
    <text evidence="3 4">Belongs to the TRAFAC class myosin-kinesin ATPase superfamily. Kinesin family.</text>
</comment>
<keyword evidence="1 3" id="KW-0547">Nucleotide-binding</keyword>
<keyword evidence="9" id="KW-1185">Reference proteome</keyword>
<dbReference type="InterPro" id="IPR001752">
    <property type="entry name" value="Kinesin_motor_dom"/>
</dbReference>
<dbReference type="Gene3D" id="3.40.850.10">
    <property type="entry name" value="Kinesin motor domain"/>
    <property type="match status" value="1"/>
</dbReference>
<feature type="domain" description="Kinesin motor" evidence="7">
    <location>
        <begin position="380"/>
        <end position="699"/>
    </location>
</feature>
<feature type="compositionally biased region" description="Basic and acidic residues" evidence="6">
    <location>
        <begin position="843"/>
        <end position="854"/>
    </location>
</feature>
<evidence type="ECO:0000256" key="5">
    <source>
        <dbReference type="SAM" id="Coils"/>
    </source>
</evidence>
<feature type="compositionally biased region" description="Polar residues" evidence="6">
    <location>
        <begin position="827"/>
        <end position="842"/>
    </location>
</feature>
<dbReference type="SUPFAM" id="SSF52540">
    <property type="entry name" value="P-loop containing nucleoside triphosphate hydrolases"/>
    <property type="match status" value="1"/>
</dbReference>
<feature type="region of interest" description="Disordered" evidence="6">
    <location>
        <begin position="898"/>
        <end position="921"/>
    </location>
</feature>
<dbReference type="Proteomes" id="UP000053237">
    <property type="component" value="Unassembled WGS sequence"/>
</dbReference>
<reference evidence="8 9" key="1">
    <citation type="submission" date="2012-05" db="EMBL/GenBank/DDBJ databases">
        <title>Recombination and specialization in a pathogen metapopulation.</title>
        <authorList>
            <person name="Gardiner A."/>
            <person name="Kemen E."/>
            <person name="Schultz-Larsen T."/>
            <person name="MacLean D."/>
            <person name="Van Oosterhout C."/>
            <person name="Jones J.D.G."/>
        </authorList>
    </citation>
    <scope>NUCLEOTIDE SEQUENCE [LARGE SCALE GENOMIC DNA]</scope>
    <source>
        <strain evidence="8 9">Ac Nc2</strain>
    </source>
</reference>
<dbReference type="AlphaFoldDB" id="A0A024G607"/>
<dbReference type="STRING" id="65357.A0A024G607"/>
<comment type="caution">
    <text evidence="8">The sequence shown here is derived from an EMBL/GenBank/DDBJ whole genome shotgun (WGS) entry which is preliminary data.</text>
</comment>
<feature type="compositionally biased region" description="Polar residues" evidence="6">
    <location>
        <begin position="767"/>
        <end position="790"/>
    </location>
</feature>
<dbReference type="InterPro" id="IPR027640">
    <property type="entry name" value="Kinesin-like_fam"/>
</dbReference>
<evidence type="ECO:0000256" key="3">
    <source>
        <dbReference type="PROSITE-ProRule" id="PRU00283"/>
    </source>
</evidence>
<protein>
    <recommendedName>
        <fullName evidence="4">Kinesin-like protein</fullName>
    </recommendedName>
</protein>
<accession>A0A024G607</accession>
<dbReference type="PROSITE" id="PS50067">
    <property type="entry name" value="KINESIN_MOTOR_2"/>
    <property type="match status" value="1"/>
</dbReference>
<dbReference type="GO" id="GO:0007018">
    <property type="term" value="P:microtubule-based movement"/>
    <property type="evidence" value="ECO:0007669"/>
    <property type="project" value="InterPro"/>
</dbReference>
<evidence type="ECO:0000256" key="2">
    <source>
        <dbReference type="ARBA" id="ARBA00022840"/>
    </source>
</evidence>
<feature type="compositionally biased region" description="Polar residues" evidence="6">
    <location>
        <begin position="798"/>
        <end position="809"/>
    </location>
</feature>
<dbReference type="PANTHER" id="PTHR47972">
    <property type="entry name" value="KINESIN-LIKE PROTEIN KLP-3"/>
    <property type="match status" value="1"/>
</dbReference>
<feature type="compositionally biased region" description="Polar residues" evidence="6">
    <location>
        <begin position="911"/>
        <end position="921"/>
    </location>
</feature>
<dbReference type="PROSITE" id="PS00411">
    <property type="entry name" value="KINESIN_MOTOR_1"/>
    <property type="match status" value="1"/>
</dbReference>
<sequence>MIGNLGPPLAVAQSAVYADVREGLVEATQVTSLESALSEDKAVDQRAHSNDFEWPSGQDCTSNEMQLNERIILHPELDFLDQQTCLRAEEHVFYGHDVIQVPLILEPGGYRIDPSNTKLPKSCNSDKFACLSNVSLILSQREYEIVAQQMSQVESRTAEEILDRITSIKLRSMPKESKERSNQVQNQIGLLLTQVTSLEKELVSSYARIKASQSKQMKAEDQEAAIHERFLQLEATHRVTLKSLVQNEKELEREREQRILMQSNVDELKKLCEVAELELRTLKAVEQNQEEWKASKAALAQSRTENDILKQTLQKLKSELPKLREQCLMQAQNTISEAEKSLRSLHEETKYREASLREDCQHERLQRQQITEKYHQVTGRIRVFCRVRPSTCLCKPSGDQSQALLFPRPGNILIVKTEKEYSFDEVLDSTSSQTDVYMRVAPIVSSFTDGHNACIMAYGQTGSGKTYTMLGDSSSPEMEGVIPRALRQVFSVVEKRKVSYKDTIRVSMVEIYNDQMLDLLQPQAERTKDSVTGSLVKAEADLTLRSVSKWSDVTEILTEGSSNRTIAATSMNLESSRSHTLLFLRLSSQCLASMDLKQSKLCLVDLAGSERISRSLVVGDRLKEAQHINKSLSALGDVIHALQHKAKHVPYRNSKLTFTLRDMLSGRAKTLLMLQLSPEEENCEETICSLNFGARVSQVQLGAVQISVESGSIVHLQKEKATMMHTINCLENELKHLKSSRGDTMVPLKGEVEAKHRRKPLLEKAETQTITPSGIASSRRLSNSMTSESTEFAHSETENGAGTIVTSIAPQPHYQKSRSLAERRPSNFATSQSGRNLSLTHGDTTESNKLESKVPKATTKNTLVSAKSKTAFRSAPARYTKTNTAKHIAKETVLISSMREQVKSGRRPSKALSSSQKTTWK</sequence>